<dbReference type="CDD" id="cd00090">
    <property type="entry name" value="HTH_ARSR"/>
    <property type="match status" value="1"/>
</dbReference>
<feature type="compositionally biased region" description="Polar residues" evidence="1">
    <location>
        <begin position="267"/>
        <end position="299"/>
    </location>
</feature>
<reference evidence="4" key="1">
    <citation type="submission" date="2020-10" db="EMBL/GenBank/DDBJ databases">
        <authorList>
            <person name="Gilroy R."/>
        </authorList>
    </citation>
    <scope>NUCLEOTIDE SEQUENCE</scope>
    <source>
        <strain evidence="4">CHK195-12923</strain>
    </source>
</reference>
<keyword evidence="2" id="KW-1133">Transmembrane helix</keyword>
<protein>
    <submittedName>
        <fullName evidence="4">Helix-turn-helix transcriptional regulator</fullName>
    </submittedName>
</protein>
<reference evidence="4" key="2">
    <citation type="journal article" date="2021" name="PeerJ">
        <title>Extensive microbial diversity within the chicken gut microbiome revealed by metagenomics and culture.</title>
        <authorList>
            <person name="Gilroy R."/>
            <person name="Ravi A."/>
            <person name="Getino M."/>
            <person name="Pursley I."/>
            <person name="Horton D.L."/>
            <person name="Alikhan N.F."/>
            <person name="Baker D."/>
            <person name="Gharbi K."/>
            <person name="Hall N."/>
            <person name="Watson M."/>
            <person name="Adriaenssens E.M."/>
            <person name="Foster-Nyarko E."/>
            <person name="Jarju S."/>
            <person name="Secka A."/>
            <person name="Antonio M."/>
            <person name="Oren A."/>
            <person name="Chaudhuri R.R."/>
            <person name="La Ragione R."/>
            <person name="Hildebrand F."/>
            <person name="Pallen M.J."/>
        </authorList>
    </citation>
    <scope>NUCLEOTIDE SEQUENCE</scope>
    <source>
        <strain evidence="4">CHK195-12923</strain>
    </source>
</reference>
<dbReference type="InterPro" id="IPR052509">
    <property type="entry name" value="Metal_resp_DNA-bind_regulator"/>
</dbReference>
<feature type="region of interest" description="Disordered" evidence="1">
    <location>
        <begin position="150"/>
        <end position="323"/>
    </location>
</feature>
<feature type="compositionally biased region" description="Polar residues" evidence="1">
    <location>
        <begin position="350"/>
        <end position="376"/>
    </location>
</feature>
<evidence type="ECO:0000256" key="1">
    <source>
        <dbReference type="SAM" id="MobiDB-lite"/>
    </source>
</evidence>
<feature type="domain" description="Transcription regulator PadR N-terminal" evidence="3">
    <location>
        <begin position="30"/>
        <end position="103"/>
    </location>
</feature>
<dbReference type="Pfam" id="PF03551">
    <property type="entry name" value="PadR"/>
    <property type="match status" value="1"/>
</dbReference>
<proteinExistence type="predicted"/>
<dbReference type="InterPro" id="IPR036388">
    <property type="entry name" value="WH-like_DNA-bd_sf"/>
</dbReference>
<feature type="compositionally biased region" description="Low complexity" evidence="1">
    <location>
        <begin position="305"/>
        <end position="314"/>
    </location>
</feature>
<feature type="compositionally biased region" description="Basic and acidic residues" evidence="1">
    <location>
        <begin position="162"/>
        <end position="179"/>
    </location>
</feature>
<feature type="compositionally biased region" description="Polar residues" evidence="1">
    <location>
        <begin position="190"/>
        <end position="199"/>
    </location>
</feature>
<feature type="transmembrane region" description="Helical" evidence="2">
    <location>
        <begin position="571"/>
        <end position="594"/>
    </location>
</feature>
<dbReference type="InterPro" id="IPR036390">
    <property type="entry name" value="WH_DNA-bd_sf"/>
</dbReference>
<dbReference type="Proteomes" id="UP000824110">
    <property type="component" value="Unassembled WGS sequence"/>
</dbReference>
<gene>
    <name evidence="4" type="ORF">IAB69_00925</name>
</gene>
<feature type="region of interest" description="Disordered" evidence="1">
    <location>
        <begin position="461"/>
        <end position="505"/>
    </location>
</feature>
<dbReference type="InterPro" id="IPR005149">
    <property type="entry name" value="Tscrpt_reg_PadR_N"/>
</dbReference>
<feature type="transmembrane region" description="Helical" evidence="2">
    <location>
        <begin position="644"/>
        <end position="664"/>
    </location>
</feature>
<keyword evidence="2" id="KW-0812">Transmembrane</keyword>
<feature type="compositionally biased region" description="Basic and acidic residues" evidence="1">
    <location>
        <begin position="212"/>
        <end position="222"/>
    </location>
</feature>
<dbReference type="PANTHER" id="PTHR33169">
    <property type="entry name" value="PADR-FAMILY TRANSCRIPTIONAL REGULATOR"/>
    <property type="match status" value="1"/>
</dbReference>
<comment type="caution">
    <text evidence="4">The sequence shown here is derived from an EMBL/GenBank/DDBJ whole genome shotgun (WGS) entry which is preliminary data.</text>
</comment>
<dbReference type="PANTHER" id="PTHR33169:SF14">
    <property type="entry name" value="TRANSCRIPTIONAL REGULATOR RV3488"/>
    <property type="match status" value="1"/>
</dbReference>
<feature type="compositionally biased region" description="Polar residues" evidence="1">
    <location>
        <begin position="242"/>
        <end position="260"/>
    </location>
</feature>
<evidence type="ECO:0000259" key="3">
    <source>
        <dbReference type="Pfam" id="PF03551"/>
    </source>
</evidence>
<organism evidence="4 5">
    <name type="scientific">Candidatus Coproplasma excrementigallinarum</name>
    <dbReference type="NCBI Taxonomy" id="2840747"/>
    <lineage>
        <taxon>Bacteria</taxon>
        <taxon>Bacillati</taxon>
        <taxon>Bacillota</taxon>
        <taxon>Clostridia</taxon>
        <taxon>Eubacteriales</taxon>
        <taxon>Candidatus Coproplasma</taxon>
    </lineage>
</organism>
<name>A0A9D1MJK3_9FIRM</name>
<evidence type="ECO:0000256" key="2">
    <source>
        <dbReference type="SAM" id="Phobius"/>
    </source>
</evidence>
<sequence length="666" mass="74487">MDENTEEFEGEAGRSSISADLIRGHINTIILRSLYDRDKYGYEIITEINEKSHGQYTLKQPTLYSALKRLENQGYIQAYWKADEVSAGGRRKYYRLTDSGKEIAEQNRSEWEYSRTVIDSLISDRNFDFNQPAPTPVDFKILKQATSRVPVLHGEGEDGEEKAEAKSEEKENSPEEKSGTDNPVIEARTYTVSDESSTVYIDDPLKASQDNSKPEEQNDNKSDGLYSAKAEKALEYSELISEGNSSTQTNSAASEYTSESAPKENTSDQTDSLQDASENSTDTVASPATETAAESNTLRTETSEEAATQTSETAAKNETAEMYSEVIRREIRDTIREELNAAVRDLPAASQESYSEQTTYSETVNEPYAQQVQRNPQYAAPSQEEKARYASQLSASEENDARKRAHENYLKLISGDEKKEEDKMPYADSIDTSRLIYNARPEQERDYKNLIDKLFANTLKNTPAPAPAVQETRQAEPAPREERVADTEYAQPQREERVQPRYSSYSDANKKAASDGLKISTSEEAFAAGVARQSTYNKGATLFKCSLIIGVIMLLEFTLTLLFMNELHVSIAYPIIILSLGLALVLVCGILFGAKYGNHMRKPTSLRYISTACIITILLICIIIVFAIVINVNWSESMDVLAKIVIPCIIALNIPIFTLSFYLFTK</sequence>
<feature type="transmembrane region" description="Helical" evidence="2">
    <location>
        <begin position="542"/>
        <end position="565"/>
    </location>
</feature>
<dbReference type="EMBL" id="DVNE01000009">
    <property type="protein sequence ID" value="HIU61199.1"/>
    <property type="molecule type" value="Genomic_DNA"/>
</dbReference>
<dbReference type="Gene3D" id="1.10.10.10">
    <property type="entry name" value="Winged helix-like DNA-binding domain superfamily/Winged helix DNA-binding domain"/>
    <property type="match status" value="1"/>
</dbReference>
<keyword evidence="2" id="KW-0472">Membrane</keyword>
<feature type="region of interest" description="Disordered" evidence="1">
    <location>
        <begin position="344"/>
        <end position="404"/>
    </location>
</feature>
<evidence type="ECO:0000313" key="5">
    <source>
        <dbReference type="Proteomes" id="UP000824110"/>
    </source>
</evidence>
<evidence type="ECO:0000313" key="4">
    <source>
        <dbReference type="EMBL" id="HIU61199.1"/>
    </source>
</evidence>
<dbReference type="InterPro" id="IPR011991">
    <property type="entry name" value="ArsR-like_HTH"/>
</dbReference>
<feature type="transmembrane region" description="Helical" evidence="2">
    <location>
        <begin position="606"/>
        <end position="632"/>
    </location>
</feature>
<dbReference type="SUPFAM" id="SSF46785">
    <property type="entry name" value="Winged helix' DNA-binding domain"/>
    <property type="match status" value="1"/>
</dbReference>
<dbReference type="AlphaFoldDB" id="A0A9D1MJK3"/>
<accession>A0A9D1MJK3</accession>